<comment type="caution">
    <text evidence="3">Lacks conserved residue(s) required for the propagation of feature annotation.</text>
</comment>
<protein>
    <submittedName>
        <fullName evidence="9">Transmembrane protease serine 9</fullName>
    </submittedName>
</protein>
<dbReference type="InterPro" id="IPR000859">
    <property type="entry name" value="CUB_dom"/>
</dbReference>
<evidence type="ECO:0000256" key="6">
    <source>
        <dbReference type="SAM" id="SignalP"/>
    </source>
</evidence>
<keyword evidence="10" id="KW-1185">Reference proteome</keyword>
<feature type="disulfide bond" evidence="3">
    <location>
        <begin position="55"/>
        <end position="82"/>
    </location>
</feature>
<dbReference type="PANTHER" id="PTHR24252:SF7">
    <property type="entry name" value="HYALIN"/>
    <property type="match status" value="1"/>
</dbReference>
<dbReference type="PRINTS" id="PR00722">
    <property type="entry name" value="CHYMOTRYPSIN"/>
</dbReference>
<dbReference type="InterPro" id="IPR001254">
    <property type="entry name" value="Trypsin_dom"/>
</dbReference>
<name>A0A3R7MV39_PENVA</name>
<evidence type="ECO:0000256" key="3">
    <source>
        <dbReference type="PROSITE-ProRule" id="PRU00059"/>
    </source>
</evidence>
<dbReference type="Pfam" id="PF00089">
    <property type="entry name" value="Trypsin"/>
    <property type="match status" value="1"/>
</dbReference>
<dbReference type="PROSITE" id="PS00134">
    <property type="entry name" value="TRYPSIN_HIS"/>
    <property type="match status" value="1"/>
</dbReference>
<dbReference type="FunFam" id="2.40.10.10:FF:000002">
    <property type="entry name" value="Transmembrane protease serine"/>
    <property type="match status" value="1"/>
</dbReference>
<keyword evidence="4" id="KW-0378">Hydrolase</keyword>
<dbReference type="OrthoDB" id="6356043at2759"/>
<dbReference type="PROSITE" id="PS00135">
    <property type="entry name" value="TRYPSIN_SER"/>
    <property type="match status" value="1"/>
</dbReference>
<feature type="chain" id="PRO_5018609446" evidence="6">
    <location>
        <begin position="22"/>
        <end position="595"/>
    </location>
</feature>
<keyword evidence="4 9" id="KW-0645">Protease</keyword>
<dbReference type="PROSITE" id="PS50240">
    <property type="entry name" value="TRYPSIN_DOM"/>
    <property type="match status" value="1"/>
</dbReference>
<evidence type="ECO:0000313" key="9">
    <source>
        <dbReference type="EMBL" id="ROT70474.1"/>
    </source>
</evidence>
<dbReference type="InterPro" id="IPR043504">
    <property type="entry name" value="Peptidase_S1_PA_chymotrypsin"/>
</dbReference>
<evidence type="ECO:0000256" key="2">
    <source>
        <dbReference type="ARBA" id="ARBA00024195"/>
    </source>
</evidence>
<dbReference type="SUPFAM" id="SSF49854">
    <property type="entry name" value="Spermadhesin, CUB domain"/>
    <property type="match status" value="2"/>
</dbReference>
<keyword evidence="1 3" id="KW-1015">Disulfide bond</keyword>
<dbReference type="Pfam" id="PF00431">
    <property type="entry name" value="CUB"/>
    <property type="match status" value="2"/>
</dbReference>
<dbReference type="GO" id="GO:0006508">
    <property type="term" value="P:proteolysis"/>
    <property type="evidence" value="ECO:0007669"/>
    <property type="project" value="UniProtKB-KW"/>
</dbReference>
<evidence type="ECO:0000256" key="4">
    <source>
        <dbReference type="RuleBase" id="RU363034"/>
    </source>
</evidence>
<dbReference type="CDD" id="cd00041">
    <property type="entry name" value="CUB"/>
    <property type="match status" value="2"/>
</dbReference>
<dbReference type="InterPro" id="IPR033116">
    <property type="entry name" value="TRYPSIN_SER"/>
</dbReference>
<gene>
    <name evidence="9" type="ORF">C7M84_011234</name>
</gene>
<keyword evidence="4" id="KW-0720">Serine protease</keyword>
<dbReference type="SMART" id="SM00020">
    <property type="entry name" value="Tryp_SPc"/>
    <property type="match status" value="1"/>
</dbReference>
<evidence type="ECO:0000313" key="10">
    <source>
        <dbReference type="Proteomes" id="UP000283509"/>
    </source>
</evidence>
<keyword evidence="9" id="KW-0472">Membrane</keyword>
<organism evidence="9 10">
    <name type="scientific">Penaeus vannamei</name>
    <name type="common">Whiteleg shrimp</name>
    <name type="synonym">Litopenaeus vannamei</name>
    <dbReference type="NCBI Taxonomy" id="6689"/>
    <lineage>
        <taxon>Eukaryota</taxon>
        <taxon>Metazoa</taxon>
        <taxon>Ecdysozoa</taxon>
        <taxon>Arthropoda</taxon>
        <taxon>Crustacea</taxon>
        <taxon>Multicrustacea</taxon>
        <taxon>Malacostraca</taxon>
        <taxon>Eumalacostraca</taxon>
        <taxon>Eucarida</taxon>
        <taxon>Decapoda</taxon>
        <taxon>Dendrobranchiata</taxon>
        <taxon>Penaeoidea</taxon>
        <taxon>Penaeidae</taxon>
        <taxon>Penaeus</taxon>
    </lineage>
</organism>
<dbReference type="SMART" id="SM00042">
    <property type="entry name" value="CUB"/>
    <property type="match status" value="2"/>
</dbReference>
<dbReference type="InterPro" id="IPR009003">
    <property type="entry name" value="Peptidase_S1_PA"/>
</dbReference>
<keyword evidence="6" id="KW-0732">Signal</keyword>
<comment type="caution">
    <text evidence="9">The sequence shown here is derived from an EMBL/GenBank/DDBJ whole genome shotgun (WGS) entry which is preliminary data.</text>
</comment>
<dbReference type="Gene3D" id="2.60.120.290">
    <property type="entry name" value="Spermadhesin, CUB domain"/>
    <property type="match status" value="2"/>
</dbReference>
<evidence type="ECO:0000256" key="1">
    <source>
        <dbReference type="ARBA" id="ARBA00023157"/>
    </source>
</evidence>
<reference evidence="9 10" key="2">
    <citation type="submission" date="2019-01" db="EMBL/GenBank/DDBJ databases">
        <title>The decoding of complex shrimp genome reveals the adaptation for benthos swimmer, frequently molting mechanism and breeding impact on genome.</title>
        <authorList>
            <person name="Sun Y."/>
            <person name="Gao Y."/>
            <person name="Yu Y."/>
        </authorList>
    </citation>
    <scope>NUCLEOTIDE SEQUENCE [LARGE SCALE GENOMIC DNA]</scope>
    <source>
        <tissue evidence="9">Muscle</tissue>
    </source>
</reference>
<dbReference type="CDD" id="cd00190">
    <property type="entry name" value="Tryp_SPc"/>
    <property type="match status" value="1"/>
</dbReference>
<evidence type="ECO:0000256" key="5">
    <source>
        <dbReference type="SAM" id="MobiDB-lite"/>
    </source>
</evidence>
<keyword evidence="9" id="KW-0812">Transmembrane</keyword>
<evidence type="ECO:0000259" key="7">
    <source>
        <dbReference type="PROSITE" id="PS01180"/>
    </source>
</evidence>
<dbReference type="Proteomes" id="UP000283509">
    <property type="component" value="Unassembled WGS sequence"/>
</dbReference>
<dbReference type="Gene3D" id="2.40.10.10">
    <property type="entry name" value="Trypsin-like serine proteases"/>
    <property type="match status" value="2"/>
</dbReference>
<feature type="signal peptide" evidence="6">
    <location>
        <begin position="1"/>
        <end position="21"/>
    </location>
</feature>
<feature type="domain" description="CUB" evidence="7">
    <location>
        <begin position="55"/>
        <end position="164"/>
    </location>
</feature>
<dbReference type="InterPro" id="IPR035914">
    <property type="entry name" value="Sperma_CUB_dom_sf"/>
</dbReference>
<feature type="region of interest" description="Disordered" evidence="5">
    <location>
        <begin position="558"/>
        <end position="595"/>
    </location>
</feature>
<accession>A0A3R7MV39</accession>
<feature type="domain" description="Peptidase S1" evidence="8">
    <location>
        <begin position="309"/>
        <end position="564"/>
    </location>
</feature>
<proteinExistence type="inferred from homology"/>
<dbReference type="EMBL" id="QCYY01002420">
    <property type="protein sequence ID" value="ROT70474.1"/>
    <property type="molecule type" value="Genomic_DNA"/>
</dbReference>
<dbReference type="InterPro" id="IPR018114">
    <property type="entry name" value="TRYPSIN_HIS"/>
</dbReference>
<reference evidence="9 10" key="1">
    <citation type="submission" date="2018-04" db="EMBL/GenBank/DDBJ databases">
        <authorList>
            <person name="Zhang X."/>
            <person name="Yuan J."/>
            <person name="Li F."/>
            <person name="Xiang J."/>
        </authorList>
    </citation>
    <scope>NUCLEOTIDE SEQUENCE [LARGE SCALE GENOMIC DNA]</scope>
    <source>
        <tissue evidence="9">Muscle</tissue>
    </source>
</reference>
<feature type="domain" description="CUB" evidence="7">
    <location>
        <begin position="169"/>
        <end position="279"/>
    </location>
</feature>
<dbReference type="PROSITE" id="PS01180">
    <property type="entry name" value="CUB"/>
    <property type="match status" value="2"/>
</dbReference>
<dbReference type="STRING" id="6689.A0A3R7MV39"/>
<sequence>MKLAGRLLIVAFVSVWLTSEAKRSLQTSVTAIPGALDRPMSQGAGKNKKEKALDCGRHLVKPGTSVTFKSKSYPDGYQKGKCTWSFRTKKGAALAMRCSDFMLEETPKCKKDFMQINDYSGEKKKYCGLQKSLGTAKSSSRLQVKFKASKNRSYKGFSCTVESKAPLNCGLHYVAPGTSLGFQSENYPEDYPGRTQCTWSFATDEGATLAIFCDDFSVQNSRSCRRDFFQVTDFASFNDRYCGTSDELIISGQSSALEVFFKTNKRKSSRGFCCAVTASDVSVPQTPAPSPTSAPGGCSCGRVNRFSRIVGGSETEVNEYPWMAGLIANRNFICGGAVVADEWVLTAAHCAVYMDTSDAVLLGDHDYFHRALGKRNIPPYGISQITWPSDNTVAPVCLPSAGESYGDVRATVTGWGAQSESGRYLPQLYEVTVTTLTNAACNSLYDGGILDGMICAGDEGKDSCQGDSGGPMIYDESGRYVEIGIVSWGSGALGPQYPGVYTRVNKETQHPTSQATSSPPQINPHLSAFASPRYFLLSPRLSIDSTPTSARPALPADWAASLSGSTPPLPAPHPPDLRPCSRDPSAGFPHPLVMN</sequence>
<evidence type="ECO:0000259" key="8">
    <source>
        <dbReference type="PROSITE" id="PS50240"/>
    </source>
</evidence>
<dbReference type="PANTHER" id="PTHR24252">
    <property type="entry name" value="ACROSIN-RELATED"/>
    <property type="match status" value="1"/>
</dbReference>
<dbReference type="InterPro" id="IPR001314">
    <property type="entry name" value="Peptidase_S1A"/>
</dbReference>
<dbReference type="AlphaFoldDB" id="A0A3R7MV39"/>
<comment type="similarity">
    <text evidence="2">Belongs to the peptidase S1 family. CLIP subfamily.</text>
</comment>
<dbReference type="SUPFAM" id="SSF50494">
    <property type="entry name" value="Trypsin-like serine proteases"/>
    <property type="match status" value="1"/>
</dbReference>
<dbReference type="GO" id="GO:0004252">
    <property type="term" value="F:serine-type endopeptidase activity"/>
    <property type="evidence" value="ECO:0007669"/>
    <property type="project" value="InterPro"/>
</dbReference>